<dbReference type="Proteomes" id="UP000887159">
    <property type="component" value="Unassembled WGS sequence"/>
</dbReference>
<reference evidence="2" key="1">
    <citation type="submission" date="2020-08" db="EMBL/GenBank/DDBJ databases">
        <title>Multicomponent nature underlies the extraordinary mechanical properties of spider dragline silk.</title>
        <authorList>
            <person name="Kono N."/>
            <person name="Nakamura H."/>
            <person name="Mori M."/>
            <person name="Yoshida Y."/>
            <person name="Ohtoshi R."/>
            <person name="Malay A.D."/>
            <person name="Moran D.A.P."/>
            <person name="Tomita M."/>
            <person name="Numata K."/>
            <person name="Arakawa K."/>
        </authorList>
    </citation>
    <scope>NUCLEOTIDE SEQUENCE</scope>
</reference>
<gene>
    <name evidence="2" type="ORF">TNCV_2203041</name>
</gene>
<dbReference type="EMBL" id="BMAU01021263">
    <property type="protein sequence ID" value="GFY06771.1"/>
    <property type="molecule type" value="Genomic_DNA"/>
</dbReference>
<accession>A0A8X6SE30</accession>
<dbReference type="AlphaFoldDB" id="A0A8X6SE30"/>
<name>A0A8X6SE30_TRICX</name>
<comment type="caution">
    <text evidence="2">The sequence shown here is derived from an EMBL/GenBank/DDBJ whole genome shotgun (WGS) entry which is preliminary data.</text>
</comment>
<proteinExistence type="predicted"/>
<protein>
    <recommendedName>
        <fullName evidence="1">Mutator-like transposase domain-containing protein</fullName>
    </recommendedName>
</protein>
<dbReference type="Pfam" id="PF20700">
    <property type="entry name" value="Mutator"/>
    <property type="match status" value="1"/>
</dbReference>
<evidence type="ECO:0000313" key="3">
    <source>
        <dbReference type="Proteomes" id="UP000887159"/>
    </source>
</evidence>
<keyword evidence="3" id="KW-1185">Reference proteome</keyword>
<feature type="domain" description="Mutator-like transposase" evidence="1">
    <location>
        <begin position="12"/>
        <end position="61"/>
    </location>
</feature>
<evidence type="ECO:0000313" key="2">
    <source>
        <dbReference type="EMBL" id="GFY06771.1"/>
    </source>
</evidence>
<dbReference type="InterPro" id="IPR049012">
    <property type="entry name" value="Mutator_transp_dom"/>
</dbReference>
<sequence>MDRSLGQIVMFVKMSDGSKNDKDIVDIGVSYDGSWLIRGHTSNIGVGCVIDLLTGFVINYEGVKTVWRM</sequence>
<organism evidence="2 3">
    <name type="scientific">Trichonephila clavipes</name>
    <name type="common">Golden silk orbweaver</name>
    <name type="synonym">Nephila clavipes</name>
    <dbReference type="NCBI Taxonomy" id="2585209"/>
    <lineage>
        <taxon>Eukaryota</taxon>
        <taxon>Metazoa</taxon>
        <taxon>Ecdysozoa</taxon>
        <taxon>Arthropoda</taxon>
        <taxon>Chelicerata</taxon>
        <taxon>Arachnida</taxon>
        <taxon>Araneae</taxon>
        <taxon>Araneomorphae</taxon>
        <taxon>Entelegynae</taxon>
        <taxon>Araneoidea</taxon>
        <taxon>Nephilidae</taxon>
        <taxon>Trichonephila</taxon>
    </lineage>
</organism>
<evidence type="ECO:0000259" key="1">
    <source>
        <dbReference type="Pfam" id="PF20700"/>
    </source>
</evidence>